<sequence length="615" mass="68188">MPSVAERHTFHSPPHQLRVKRRPVCVEHWPSTRRREYNIQQPLLRLCPDVLEHIFLLGAQSEATNIRALRRTITTYSHTCRQWRLVALSVKPLWAALVDFDRHSLVWNTEMLRRSHPLPLTQQVSFAPRPSQHRLAETAPLRRKLGMQLDYLDRLQHFSLSCPDVLWDFLVARMCSDPAPQLQSLQVVYHPSPFLQGHTLPVRLPSSLFAGHAPQLRKLSLTECMVNFSAPVFRHLTMLHVVDLSLADAPTAGEWLGYLAMMPDLQALTLEGAIASERDRRSSTSSSMQSMSSHHDQEADDDPYGEGVCLPVISDMMLDAHVEDIATLLEALPMPSPCRWSVLCAHSRPGRAVNAVLAVYNRGMAACYPFSDSPPQSPPRTPPTSPGADERIGSSSICPLALAANSTDIYVVSQKRHPTDSRKSVILYADLHCTDEGAGGIAVLFPEVVAGLSAVATTEMSTASTHSSSSRSNNPTSTSTSIIMRATSLEVNLPPEVLALPSFRELMCAARRVHTLVRLSGSMTRTLLPMISPEDVQQMTPLPALTHIVFVDDDSMWRGAYDVFLAFVAARGRAGAPLKDVYFLDCCVLEDRVKELKEAGIEVEGGMGAKRWWNL</sequence>
<evidence type="ECO:0000313" key="3">
    <source>
        <dbReference type="Proteomes" id="UP000567179"/>
    </source>
</evidence>
<organism evidence="2 3">
    <name type="scientific">Psilocybe cf. subviscida</name>
    <dbReference type="NCBI Taxonomy" id="2480587"/>
    <lineage>
        <taxon>Eukaryota</taxon>
        <taxon>Fungi</taxon>
        <taxon>Dikarya</taxon>
        <taxon>Basidiomycota</taxon>
        <taxon>Agaricomycotina</taxon>
        <taxon>Agaricomycetes</taxon>
        <taxon>Agaricomycetidae</taxon>
        <taxon>Agaricales</taxon>
        <taxon>Agaricineae</taxon>
        <taxon>Strophariaceae</taxon>
        <taxon>Psilocybe</taxon>
    </lineage>
</organism>
<dbReference type="AlphaFoldDB" id="A0A8H5BAI5"/>
<name>A0A8H5BAI5_9AGAR</name>
<gene>
    <name evidence="2" type="ORF">D9619_008360</name>
</gene>
<evidence type="ECO:0000256" key="1">
    <source>
        <dbReference type="SAM" id="MobiDB-lite"/>
    </source>
</evidence>
<proteinExistence type="predicted"/>
<dbReference type="OrthoDB" id="3046437at2759"/>
<dbReference type="EMBL" id="JAACJJ010000029">
    <property type="protein sequence ID" value="KAF5319276.1"/>
    <property type="molecule type" value="Genomic_DNA"/>
</dbReference>
<protein>
    <recommendedName>
        <fullName evidence="4">F-box domain-containing protein</fullName>
    </recommendedName>
</protein>
<dbReference type="Proteomes" id="UP000567179">
    <property type="component" value="Unassembled WGS sequence"/>
</dbReference>
<feature type="region of interest" description="Disordered" evidence="1">
    <location>
        <begin position="370"/>
        <end position="391"/>
    </location>
</feature>
<comment type="caution">
    <text evidence="2">The sequence shown here is derived from an EMBL/GenBank/DDBJ whole genome shotgun (WGS) entry which is preliminary data.</text>
</comment>
<feature type="region of interest" description="Disordered" evidence="1">
    <location>
        <begin position="276"/>
        <end position="304"/>
    </location>
</feature>
<keyword evidence="3" id="KW-1185">Reference proteome</keyword>
<feature type="compositionally biased region" description="Pro residues" evidence="1">
    <location>
        <begin position="375"/>
        <end position="385"/>
    </location>
</feature>
<accession>A0A8H5BAI5</accession>
<evidence type="ECO:0008006" key="4">
    <source>
        <dbReference type="Google" id="ProtNLM"/>
    </source>
</evidence>
<evidence type="ECO:0000313" key="2">
    <source>
        <dbReference type="EMBL" id="KAF5319276.1"/>
    </source>
</evidence>
<dbReference type="SUPFAM" id="SSF52047">
    <property type="entry name" value="RNI-like"/>
    <property type="match status" value="1"/>
</dbReference>
<reference evidence="2 3" key="1">
    <citation type="journal article" date="2020" name="ISME J.">
        <title>Uncovering the hidden diversity of litter-decomposition mechanisms in mushroom-forming fungi.</title>
        <authorList>
            <person name="Floudas D."/>
            <person name="Bentzer J."/>
            <person name="Ahren D."/>
            <person name="Johansson T."/>
            <person name="Persson P."/>
            <person name="Tunlid A."/>
        </authorList>
    </citation>
    <scope>NUCLEOTIDE SEQUENCE [LARGE SCALE GENOMIC DNA]</scope>
    <source>
        <strain evidence="2 3">CBS 101986</strain>
    </source>
</reference>
<feature type="compositionally biased region" description="Low complexity" evidence="1">
    <location>
        <begin position="283"/>
        <end position="292"/>
    </location>
</feature>